<sequence>MGPLENILITGASGYLGKNLVKFLLSANYKLILLVRENSNLTYLDSLPNTNKCKVYKIGSADFETIFKENQIDIIIHTAANYGRKGESLSSVIEANLYFPIKLLDAALNHKVKYFINTDTSLPKELNTYSRSKKQFLEWLETLSLEINIINIQLEYFYGPNDDKTKFITFLLDELKSKKNKIDFTDATSLRDFIYIDDVVSAYAAIINKIQEFKGFVNIPVGSGKAIMLKDIIKEVQSITNNLDKQLNFGAIPMRPNEIMKSCADITLLMKLGWQPMFSFEQGIIKTIELETK</sequence>
<protein>
    <submittedName>
        <fullName evidence="3">NAD-dependent epimerase/dehydratase family protein</fullName>
    </submittedName>
</protein>
<organism evidence="3 4">
    <name type="scientific">Pedobacter puniceum</name>
    <dbReference type="NCBI Taxonomy" id="2666136"/>
    <lineage>
        <taxon>Bacteria</taxon>
        <taxon>Pseudomonadati</taxon>
        <taxon>Bacteroidota</taxon>
        <taxon>Sphingobacteriia</taxon>
        <taxon>Sphingobacteriales</taxon>
        <taxon>Sphingobacteriaceae</taxon>
        <taxon>Pedobacter</taxon>
    </lineage>
</organism>
<dbReference type="Pfam" id="PF01370">
    <property type="entry name" value="Epimerase"/>
    <property type="match status" value="1"/>
</dbReference>
<keyword evidence="4" id="KW-1185">Reference proteome</keyword>
<evidence type="ECO:0000259" key="2">
    <source>
        <dbReference type="Pfam" id="PF01370"/>
    </source>
</evidence>
<accession>A0A7K0FSC2</accession>
<reference evidence="3 4" key="1">
    <citation type="submission" date="2019-11" db="EMBL/GenBank/DDBJ databases">
        <authorList>
            <person name="Cheng Q."/>
            <person name="Yang Z."/>
        </authorList>
    </citation>
    <scope>NUCLEOTIDE SEQUENCE [LARGE SCALE GENOMIC DNA]</scope>
    <source>
        <strain evidence="3 4">HX-22-1</strain>
    </source>
</reference>
<dbReference type="InterPro" id="IPR001509">
    <property type="entry name" value="Epimerase_deHydtase"/>
</dbReference>
<dbReference type="RefSeq" id="WP_154288721.1">
    <property type="nucleotide sequence ID" value="NZ_WKJI01000006.1"/>
</dbReference>
<dbReference type="InterPro" id="IPR036291">
    <property type="entry name" value="NAD(P)-bd_dom_sf"/>
</dbReference>
<dbReference type="Proteomes" id="UP000462931">
    <property type="component" value="Unassembled WGS sequence"/>
</dbReference>
<comment type="caution">
    <text evidence="3">The sequence shown here is derived from an EMBL/GenBank/DDBJ whole genome shotgun (WGS) entry which is preliminary data.</text>
</comment>
<comment type="similarity">
    <text evidence="1">Belongs to the NAD(P)-dependent epimerase/dehydratase family.</text>
</comment>
<evidence type="ECO:0000313" key="4">
    <source>
        <dbReference type="Proteomes" id="UP000462931"/>
    </source>
</evidence>
<dbReference type="AlphaFoldDB" id="A0A7K0FSC2"/>
<dbReference type="PANTHER" id="PTHR43000">
    <property type="entry name" value="DTDP-D-GLUCOSE 4,6-DEHYDRATASE-RELATED"/>
    <property type="match status" value="1"/>
</dbReference>
<dbReference type="EMBL" id="WKJI01000006">
    <property type="protein sequence ID" value="MRX48652.1"/>
    <property type="molecule type" value="Genomic_DNA"/>
</dbReference>
<gene>
    <name evidence="3" type="ORF">GJJ64_15765</name>
</gene>
<evidence type="ECO:0000256" key="1">
    <source>
        <dbReference type="ARBA" id="ARBA00007637"/>
    </source>
</evidence>
<name>A0A7K0FSC2_9SPHI</name>
<proteinExistence type="inferred from homology"/>
<dbReference type="Gene3D" id="3.40.50.720">
    <property type="entry name" value="NAD(P)-binding Rossmann-like Domain"/>
    <property type="match status" value="1"/>
</dbReference>
<evidence type="ECO:0000313" key="3">
    <source>
        <dbReference type="EMBL" id="MRX48652.1"/>
    </source>
</evidence>
<feature type="domain" description="NAD-dependent epimerase/dehydratase" evidence="2">
    <location>
        <begin position="7"/>
        <end position="212"/>
    </location>
</feature>
<dbReference type="SUPFAM" id="SSF51735">
    <property type="entry name" value="NAD(P)-binding Rossmann-fold domains"/>
    <property type="match status" value="1"/>
</dbReference>